<dbReference type="HAMAP" id="MF_00580">
    <property type="entry name" value="CH10"/>
    <property type="match status" value="1"/>
</dbReference>
<dbReference type="SUPFAM" id="SSF58038">
    <property type="entry name" value="SNARE fusion complex"/>
    <property type="match status" value="1"/>
</dbReference>
<dbReference type="GO" id="GO:0015031">
    <property type="term" value="P:protein transport"/>
    <property type="evidence" value="ECO:0007669"/>
    <property type="project" value="UniProtKB-KW"/>
</dbReference>
<comment type="subcellular location">
    <subcellularLocation>
        <location evidence="10">Endomembrane system</location>
        <topology evidence="10">Single-pass type IV membrane protein</topology>
    </subcellularLocation>
</comment>
<dbReference type="EMBL" id="CAJPDT010000019">
    <property type="protein sequence ID" value="CAF9917736.1"/>
    <property type="molecule type" value="Genomic_DNA"/>
</dbReference>
<dbReference type="FunFam" id="2.30.33.40:FF:000002">
    <property type="entry name" value="10 kDa chaperonin, mitochondrial"/>
    <property type="match status" value="1"/>
</dbReference>
<dbReference type="GO" id="GO:0044183">
    <property type="term" value="F:protein folding chaperone"/>
    <property type="evidence" value="ECO:0007669"/>
    <property type="project" value="InterPro"/>
</dbReference>
<dbReference type="SUPFAM" id="SSF64356">
    <property type="entry name" value="SNARE-like"/>
    <property type="match status" value="1"/>
</dbReference>
<dbReference type="PANTHER" id="PTHR21136:SF168">
    <property type="entry name" value="VESICLE-ASSOCIATED MEMBRANE PROTEIN 9"/>
    <property type="match status" value="1"/>
</dbReference>
<evidence type="ECO:0000256" key="9">
    <source>
        <dbReference type="ARBA" id="ARBA00026133"/>
    </source>
</evidence>
<dbReference type="InterPro" id="IPR010908">
    <property type="entry name" value="Longin_dom"/>
</dbReference>
<comment type="similarity">
    <text evidence="1">Belongs to the GroES chaperonin family.</text>
</comment>
<dbReference type="GO" id="GO:0005524">
    <property type="term" value="F:ATP binding"/>
    <property type="evidence" value="ECO:0007669"/>
    <property type="project" value="InterPro"/>
</dbReference>
<dbReference type="PROSITE" id="PS50859">
    <property type="entry name" value="LONGIN"/>
    <property type="match status" value="1"/>
</dbReference>
<dbReference type="SMART" id="SM00883">
    <property type="entry name" value="Cpn10"/>
    <property type="match status" value="1"/>
</dbReference>
<dbReference type="SUPFAM" id="SSF50129">
    <property type="entry name" value="GroES-like"/>
    <property type="match status" value="1"/>
</dbReference>
<evidence type="ECO:0000256" key="8">
    <source>
        <dbReference type="ARBA" id="ARBA00023186"/>
    </source>
</evidence>
<dbReference type="OrthoDB" id="190375at2759"/>
<dbReference type="Gene3D" id="2.30.33.40">
    <property type="entry name" value="GroES chaperonin"/>
    <property type="match status" value="1"/>
</dbReference>
<evidence type="ECO:0000256" key="4">
    <source>
        <dbReference type="ARBA" id="ARBA00022692"/>
    </source>
</evidence>
<dbReference type="InterPro" id="IPR042855">
    <property type="entry name" value="V_SNARE_CC"/>
</dbReference>
<keyword evidence="12" id="KW-0175">Coiled coil</keyword>
<dbReference type="InterPro" id="IPR011012">
    <property type="entry name" value="Longin-like_dom_sf"/>
</dbReference>
<evidence type="ECO:0000259" key="14">
    <source>
        <dbReference type="PROSITE" id="PS50859"/>
    </source>
</evidence>
<evidence type="ECO:0000256" key="11">
    <source>
        <dbReference type="ARBA" id="ARBA00056825"/>
    </source>
</evidence>
<evidence type="ECO:0000256" key="7">
    <source>
        <dbReference type="ARBA" id="ARBA00023136"/>
    </source>
</evidence>
<dbReference type="FunFam" id="1.20.5.110:FF:000004">
    <property type="entry name" value="Vesicle-associated membrane protein 7"/>
    <property type="match status" value="1"/>
</dbReference>
<feature type="domain" description="V-SNARE coiled-coil homology" evidence="15">
    <location>
        <begin position="235"/>
        <end position="295"/>
    </location>
</feature>
<dbReference type="PROSITE" id="PS50892">
    <property type="entry name" value="V_SNARE"/>
    <property type="match status" value="1"/>
</dbReference>
<organism evidence="16 17">
    <name type="scientific">Imshaugia aleurites</name>
    <dbReference type="NCBI Taxonomy" id="172621"/>
    <lineage>
        <taxon>Eukaryota</taxon>
        <taxon>Fungi</taxon>
        <taxon>Dikarya</taxon>
        <taxon>Ascomycota</taxon>
        <taxon>Pezizomycotina</taxon>
        <taxon>Lecanoromycetes</taxon>
        <taxon>OSLEUM clade</taxon>
        <taxon>Lecanoromycetidae</taxon>
        <taxon>Lecanorales</taxon>
        <taxon>Lecanorineae</taxon>
        <taxon>Parmeliaceae</taxon>
        <taxon>Imshaugia</taxon>
    </lineage>
</organism>
<accession>A0A8H3FBH2</accession>
<evidence type="ECO:0000256" key="12">
    <source>
        <dbReference type="PROSITE-ProRule" id="PRU00290"/>
    </source>
</evidence>
<dbReference type="Proteomes" id="UP000664534">
    <property type="component" value="Unassembled WGS sequence"/>
</dbReference>
<dbReference type="InterPro" id="IPR051097">
    <property type="entry name" value="Synaptobrevin-like_transport"/>
</dbReference>
<comment type="function">
    <text evidence="11">Eukaryotic CPN10 homolog which is essential for mitochondrial protein biogenesis, together with CPN60. Binds to CPN60 in the presence of Mg-ATP and suppresses the ATPase activity of the latter.</text>
</comment>
<evidence type="ECO:0000313" key="17">
    <source>
        <dbReference type="Proteomes" id="UP000664534"/>
    </source>
</evidence>
<gene>
    <name evidence="16" type="ORF">IMSHALPRED_003733</name>
</gene>
<evidence type="ECO:0000256" key="6">
    <source>
        <dbReference type="ARBA" id="ARBA00022989"/>
    </source>
</evidence>
<dbReference type="PRINTS" id="PR00219">
    <property type="entry name" value="SYNAPTOBREVN"/>
</dbReference>
<keyword evidence="17" id="KW-1185">Reference proteome</keyword>
<dbReference type="PROSITE" id="PS00417">
    <property type="entry name" value="SYNAPTOBREVIN"/>
    <property type="match status" value="1"/>
</dbReference>
<dbReference type="InterPro" id="IPR018369">
    <property type="entry name" value="Chaprnonin_Cpn10_CS"/>
</dbReference>
<dbReference type="FunFam" id="3.30.450.50:FF:000017">
    <property type="entry name" value="Synaptobrevin-like protein Sybl1"/>
    <property type="match status" value="1"/>
</dbReference>
<dbReference type="Gene3D" id="1.20.5.110">
    <property type="match status" value="1"/>
</dbReference>
<keyword evidence="8" id="KW-0143">Chaperone</keyword>
<evidence type="ECO:0000256" key="3">
    <source>
        <dbReference type="ARBA" id="ARBA00022448"/>
    </source>
</evidence>
<proteinExistence type="inferred from homology"/>
<dbReference type="GO" id="GO:0016020">
    <property type="term" value="C:membrane"/>
    <property type="evidence" value="ECO:0007669"/>
    <property type="project" value="InterPro"/>
</dbReference>
<name>A0A8H3FBH2_9LECA</name>
<keyword evidence="4 13" id="KW-0812">Transmembrane</keyword>
<evidence type="ECO:0000256" key="10">
    <source>
        <dbReference type="ARBA" id="ARBA00046280"/>
    </source>
</evidence>
<sequence length="335" mass="36782">MTTALKSIKSLAPLLDRILVQRIKAETKTASGIYLPESSVKELNEARVLAVGPGGLDKEGKRVTPSVTAGDKVLIPQYGGSPVKVGDEEYSLFRDHDSCIAYRTTILTEHTTSASSGTSSLASLILPKIDHAKPQKLTYTHNQNFIHYIADAPSDYPSSDPTAGGLTYLVVASSSFGRRIPFGYLVEIKKQFLARYDPDSTDFASLPPYGAADFNAQLKKLMVGYGTTEGGKQDAITNTQQEIDNVKGIMTENIERVLERGERIDLLVDKTDRLGVGARDFRVRSRGLKRRMWWKNVKLMVLLGVVVVFLIYLFVGFGCGLPGWSRCVGSKSKND</sequence>
<dbReference type="InterPro" id="IPR020818">
    <property type="entry name" value="Chaperonin_GroES"/>
</dbReference>
<dbReference type="Pfam" id="PF00166">
    <property type="entry name" value="Cpn10"/>
    <property type="match status" value="1"/>
</dbReference>
<keyword evidence="3" id="KW-0813">Transport</keyword>
<keyword evidence="7 13" id="KW-0472">Membrane</keyword>
<keyword evidence="5" id="KW-0653">Protein transport</keyword>
<dbReference type="GO" id="GO:0016192">
    <property type="term" value="P:vesicle-mediated transport"/>
    <property type="evidence" value="ECO:0007669"/>
    <property type="project" value="InterPro"/>
</dbReference>
<dbReference type="CDD" id="cd14824">
    <property type="entry name" value="Longin"/>
    <property type="match status" value="1"/>
</dbReference>
<dbReference type="Pfam" id="PF13774">
    <property type="entry name" value="Longin"/>
    <property type="match status" value="1"/>
</dbReference>
<dbReference type="GO" id="GO:0005739">
    <property type="term" value="C:mitochondrion"/>
    <property type="evidence" value="ECO:0007669"/>
    <property type="project" value="UniProtKB-ARBA"/>
</dbReference>
<evidence type="ECO:0000313" key="16">
    <source>
        <dbReference type="EMBL" id="CAF9917736.1"/>
    </source>
</evidence>
<dbReference type="InterPro" id="IPR037124">
    <property type="entry name" value="Chaperonin_GroES_sf"/>
</dbReference>
<evidence type="ECO:0000256" key="2">
    <source>
        <dbReference type="ARBA" id="ARBA00008025"/>
    </source>
</evidence>
<dbReference type="PROSITE" id="PS00681">
    <property type="entry name" value="CHAPERONINS_CPN10"/>
    <property type="match status" value="1"/>
</dbReference>
<feature type="transmembrane region" description="Helical" evidence="13">
    <location>
        <begin position="299"/>
        <end position="324"/>
    </location>
</feature>
<reference evidence="16" key="1">
    <citation type="submission" date="2021-03" db="EMBL/GenBank/DDBJ databases">
        <authorList>
            <person name="Tagirdzhanova G."/>
        </authorList>
    </citation>
    <scope>NUCLEOTIDE SEQUENCE</scope>
</reference>
<dbReference type="CDD" id="cd15843">
    <property type="entry name" value="R-SNARE"/>
    <property type="match status" value="1"/>
</dbReference>
<evidence type="ECO:0000256" key="1">
    <source>
        <dbReference type="ARBA" id="ARBA00006975"/>
    </source>
</evidence>
<keyword evidence="6 13" id="KW-1133">Transmembrane helix</keyword>
<evidence type="ECO:0000256" key="5">
    <source>
        <dbReference type="ARBA" id="ARBA00022927"/>
    </source>
</evidence>
<dbReference type="InterPro" id="IPR001388">
    <property type="entry name" value="Synaptobrevin-like"/>
</dbReference>
<dbReference type="GO" id="GO:0012505">
    <property type="term" value="C:endomembrane system"/>
    <property type="evidence" value="ECO:0007669"/>
    <property type="project" value="UniProtKB-SubCell"/>
</dbReference>
<evidence type="ECO:0000259" key="15">
    <source>
        <dbReference type="PROSITE" id="PS50892"/>
    </source>
</evidence>
<dbReference type="InterPro" id="IPR011032">
    <property type="entry name" value="GroES-like_sf"/>
</dbReference>
<dbReference type="PANTHER" id="PTHR21136">
    <property type="entry name" value="SNARE PROTEINS"/>
    <property type="match status" value="1"/>
</dbReference>
<dbReference type="Pfam" id="PF00957">
    <property type="entry name" value="Synaptobrevin"/>
    <property type="match status" value="1"/>
</dbReference>
<dbReference type="CDD" id="cd00320">
    <property type="entry name" value="cpn10"/>
    <property type="match status" value="1"/>
</dbReference>
<feature type="domain" description="Longin" evidence="14">
    <location>
        <begin position="91"/>
        <end position="222"/>
    </location>
</feature>
<dbReference type="AlphaFoldDB" id="A0A8H3FBH2"/>
<protein>
    <recommendedName>
        <fullName evidence="9">Synaptobrevin homolog YKT6</fullName>
    </recommendedName>
</protein>
<comment type="caution">
    <text evidence="16">The sequence shown here is derived from an EMBL/GenBank/DDBJ whole genome shotgun (WGS) entry which is preliminary data.</text>
</comment>
<dbReference type="Gene3D" id="3.30.450.50">
    <property type="entry name" value="Longin domain"/>
    <property type="match status" value="1"/>
</dbReference>
<comment type="similarity">
    <text evidence="2">Belongs to the synaptobrevin family.</text>
</comment>
<dbReference type="SMART" id="SM01270">
    <property type="entry name" value="Longin"/>
    <property type="match status" value="1"/>
</dbReference>
<evidence type="ECO:0000256" key="13">
    <source>
        <dbReference type="SAM" id="Phobius"/>
    </source>
</evidence>